<dbReference type="UniPathway" id="UPA00214"/>
<dbReference type="HOGENOM" id="CLU_047799_0_0_0"/>
<evidence type="ECO:0000256" key="4">
    <source>
        <dbReference type="ARBA" id="ARBA00022490"/>
    </source>
</evidence>
<evidence type="ECO:0000256" key="6">
    <source>
        <dbReference type="ARBA" id="ARBA00022695"/>
    </source>
</evidence>
<dbReference type="PROSITE" id="PS01163">
    <property type="entry name" value="GAL_P_UDP_TRANSF_II"/>
    <property type="match status" value="1"/>
</dbReference>
<dbReference type="GO" id="GO:0008108">
    <property type="term" value="F:UDP-glucose:hexose-1-phosphate uridylyltransferase activity"/>
    <property type="evidence" value="ECO:0007669"/>
    <property type="project" value="UniProtKB-UniRule"/>
</dbReference>
<dbReference type="NCBIfam" id="NF003629">
    <property type="entry name" value="PRK05270.1-2"/>
    <property type="match status" value="1"/>
</dbReference>
<organism evidence="12 13">
    <name type="scientific">Sebaldella termitidis (strain ATCC 33386 / NCTC 11300)</name>
    <dbReference type="NCBI Taxonomy" id="526218"/>
    <lineage>
        <taxon>Bacteria</taxon>
        <taxon>Fusobacteriati</taxon>
        <taxon>Fusobacteriota</taxon>
        <taxon>Fusobacteriia</taxon>
        <taxon>Fusobacteriales</taxon>
        <taxon>Leptotrichiaceae</taxon>
        <taxon>Sebaldella</taxon>
    </lineage>
</organism>
<name>D1ANX4_SEBTE</name>
<comment type="pathway">
    <text evidence="9">Carbohydrate metabolism; galactose metabolism.</text>
</comment>
<dbReference type="NCBIfam" id="TIGR01239">
    <property type="entry name" value="galT_2"/>
    <property type="match status" value="1"/>
</dbReference>
<evidence type="ECO:0000256" key="8">
    <source>
        <dbReference type="ARBA" id="ARBA00023277"/>
    </source>
</evidence>
<keyword evidence="8 9" id="KW-0119">Carbohydrate metabolism</keyword>
<dbReference type="Pfam" id="PF02744">
    <property type="entry name" value="GalP_UDP_tr_C"/>
    <property type="match status" value="1"/>
</dbReference>
<dbReference type="InterPro" id="IPR000766">
    <property type="entry name" value="GalP_uridyl_Trfase_II"/>
</dbReference>
<dbReference type="KEGG" id="str:Sterm_0575"/>
<keyword evidence="7 9" id="KW-0299">Galactose metabolism</keyword>
<accession>D1ANX4</accession>
<dbReference type="HAMAP" id="MF_00571">
    <property type="entry name" value="GalP_UDP_trans"/>
    <property type="match status" value="1"/>
</dbReference>
<comment type="similarity">
    <text evidence="3 9">Belongs to the galactose-1-phosphate uridylyltransferase type 2 family.</text>
</comment>
<evidence type="ECO:0000259" key="11">
    <source>
        <dbReference type="Pfam" id="PF02744"/>
    </source>
</evidence>
<evidence type="ECO:0000256" key="5">
    <source>
        <dbReference type="ARBA" id="ARBA00022679"/>
    </source>
</evidence>
<feature type="domain" description="Galactose-1-phosphate uridyl transferase C-terminal" evidence="11">
    <location>
        <begin position="256"/>
        <end position="431"/>
    </location>
</feature>
<keyword evidence="13" id="KW-1185">Reference proteome</keyword>
<evidence type="ECO:0000256" key="2">
    <source>
        <dbReference type="ARBA" id="ARBA00004496"/>
    </source>
</evidence>
<evidence type="ECO:0000313" key="13">
    <source>
        <dbReference type="Proteomes" id="UP000000845"/>
    </source>
</evidence>
<feature type="domain" description="Galactose-1-phosphate uridyl transferase N-terminal" evidence="10">
    <location>
        <begin position="61"/>
        <end position="240"/>
    </location>
</feature>
<dbReference type="eggNOG" id="COG4468">
    <property type="taxonomic scope" value="Bacteria"/>
</dbReference>
<dbReference type="PIRSF" id="PIRSF006005">
    <property type="entry name" value="GalT_BS"/>
    <property type="match status" value="1"/>
</dbReference>
<dbReference type="GO" id="GO:0006012">
    <property type="term" value="P:galactose metabolic process"/>
    <property type="evidence" value="ECO:0007669"/>
    <property type="project" value="UniProtKB-UniRule"/>
</dbReference>
<reference evidence="13" key="1">
    <citation type="submission" date="2009-09" db="EMBL/GenBank/DDBJ databases">
        <title>The complete chromosome of Sebaldella termitidis ATCC 33386.</title>
        <authorList>
            <consortium name="US DOE Joint Genome Institute (JGI-PGF)"/>
            <person name="Lucas S."/>
            <person name="Copeland A."/>
            <person name="Lapidus A."/>
            <person name="Glavina del Rio T."/>
            <person name="Dalin E."/>
            <person name="Tice H."/>
            <person name="Bruce D."/>
            <person name="Goodwin L."/>
            <person name="Pitluck S."/>
            <person name="Kyrpides N."/>
            <person name="Mavromatis K."/>
            <person name="Ivanova N."/>
            <person name="Mikhailova N."/>
            <person name="Sims D."/>
            <person name="Meincke L."/>
            <person name="Brettin T."/>
            <person name="Detter J.C."/>
            <person name="Han C."/>
            <person name="Larimer F."/>
            <person name="Land M."/>
            <person name="Hauser L."/>
            <person name="Markowitz V."/>
            <person name="Cheng J.F."/>
            <person name="Hugenholtz P."/>
            <person name="Woyke T."/>
            <person name="Wu D."/>
            <person name="Eisen J.A."/>
        </authorList>
    </citation>
    <scope>NUCLEOTIDE SEQUENCE [LARGE SCALE GENOMIC DNA]</scope>
    <source>
        <strain evidence="13">ATCC 33386 / NCTC 11300</strain>
    </source>
</reference>
<dbReference type="EMBL" id="CP001739">
    <property type="protein sequence ID" value="ACZ07448.1"/>
    <property type="molecule type" value="Genomic_DNA"/>
</dbReference>
<evidence type="ECO:0000256" key="9">
    <source>
        <dbReference type="HAMAP-Rule" id="MF_00571"/>
    </source>
</evidence>
<comment type="subcellular location">
    <subcellularLocation>
        <location evidence="2 9">Cytoplasm</location>
    </subcellularLocation>
</comment>
<sequence length="509" mass="59341">MNIFYEIEKLVYYGLKHSLIEDEDRILIRNEILEVLEMDDFQELSETELYSLKEELESTEYPSEILNNIINWCIQNNKMENTGVTFQDLLNSKIMGRIIPRSSIITDKFYELYKKDSTKATEYFYALSQQSNYIRTDRIKKDKRWKYENKYGKLDITINFSKPEKDPKEIAMAKNTPSGSYPKCLLCKENEGYAGRINHPGRQNHRIIPLELKNEKWFLQYSPYIYYNEHCIVLSAVHRPMKIDKDCFERLLEFVELFPHYFIGSNADLPIVGGSILSHDHFQGGNYIFPMAVAEIKEEIFFKEFPEVEAGIVKWPLSVIRLRGTKEDLLNLADIILEKWRNYSDEANGILSHTGEERHNTLTPIARFRDNSFELDLVLRNNRTTKEHPLGIFHPHSEYHNIKKENIGLIEVMGLAVLPGRLSEEMSIIKKYLFCENAPELIANNPETAKHTEWCKKFIMSQNITSENIDKIINNAIGETFSLVLEDCGVFKDTAAGNKGFHKFLDLCK</sequence>
<gene>
    <name evidence="9" type="primary">galT</name>
    <name evidence="12" type="ordered locus">Sterm_0575</name>
</gene>
<keyword evidence="6 9" id="KW-0548">Nucleotidyltransferase</keyword>
<dbReference type="InterPro" id="IPR005850">
    <property type="entry name" value="GalP_Utransf_C"/>
</dbReference>
<dbReference type="STRING" id="526218.Sterm_0575"/>
<protein>
    <recommendedName>
        <fullName evidence="9">Galactose-1-phosphate uridylyltransferase</fullName>
        <shortName evidence="9">Gal-1-P uridylyltransferase</shortName>
        <ecNumber evidence="9">2.7.7.12</ecNumber>
    </recommendedName>
    <alternativeName>
        <fullName evidence="9">UDP-glucose--hexose-1-phosphate uridylyltransferase</fullName>
    </alternativeName>
</protein>
<dbReference type="AlphaFoldDB" id="D1ANX4"/>
<keyword evidence="4 9" id="KW-0963">Cytoplasm</keyword>
<evidence type="ECO:0000256" key="3">
    <source>
        <dbReference type="ARBA" id="ARBA00008706"/>
    </source>
</evidence>
<keyword evidence="5 9" id="KW-0808">Transferase</keyword>
<dbReference type="RefSeq" id="WP_012860044.1">
    <property type="nucleotide sequence ID" value="NC_013517.1"/>
</dbReference>
<dbReference type="InterPro" id="IPR023425">
    <property type="entry name" value="GalP_uridyl_Trfase_II_CS"/>
</dbReference>
<dbReference type="Pfam" id="PF01087">
    <property type="entry name" value="GalP_UDP_transf"/>
    <property type="match status" value="1"/>
</dbReference>
<evidence type="ECO:0000256" key="7">
    <source>
        <dbReference type="ARBA" id="ARBA00023144"/>
    </source>
</evidence>
<dbReference type="EC" id="2.7.7.12" evidence="9"/>
<dbReference type="Proteomes" id="UP000000845">
    <property type="component" value="Chromosome"/>
</dbReference>
<comment type="catalytic activity">
    <reaction evidence="1 9">
        <text>alpha-D-galactose 1-phosphate + UDP-alpha-D-glucose = alpha-D-glucose 1-phosphate + UDP-alpha-D-galactose</text>
        <dbReference type="Rhea" id="RHEA:13989"/>
        <dbReference type="ChEBI" id="CHEBI:58336"/>
        <dbReference type="ChEBI" id="CHEBI:58601"/>
        <dbReference type="ChEBI" id="CHEBI:58885"/>
        <dbReference type="ChEBI" id="CHEBI:66914"/>
        <dbReference type="EC" id="2.7.7.12"/>
    </reaction>
</comment>
<dbReference type="InterPro" id="IPR005849">
    <property type="entry name" value="GalP_Utransf_N"/>
</dbReference>
<evidence type="ECO:0000256" key="1">
    <source>
        <dbReference type="ARBA" id="ARBA00001107"/>
    </source>
</evidence>
<evidence type="ECO:0000313" key="12">
    <source>
        <dbReference type="EMBL" id="ACZ07448.1"/>
    </source>
</evidence>
<dbReference type="PANTHER" id="PTHR39191">
    <property type="entry name" value="GALACTOSE-1-PHOSPHATE URIDYLYLTRANSFERASE"/>
    <property type="match status" value="1"/>
</dbReference>
<proteinExistence type="inferred from homology"/>
<reference evidence="12 13" key="2">
    <citation type="journal article" date="2010" name="Stand. Genomic Sci.">
        <title>Complete genome sequence of Sebaldella termitidis type strain (NCTC 11300).</title>
        <authorList>
            <person name="Harmon-Smith M."/>
            <person name="Celia L."/>
            <person name="Chertkov O."/>
            <person name="Lapidus A."/>
            <person name="Copeland A."/>
            <person name="Glavina Del Rio T."/>
            <person name="Nolan M."/>
            <person name="Lucas S."/>
            <person name="Tice H."/>
            <person name="Cheng J.F."/>
            <person name="Han C."/>
            <person name="Detter J.C."/>
            <person name="Bruce D."/>
            <person name="Goodwin L."/>
            <person name="Pitluck S."/>
            <person name="Pati A."/>
            <person name="Liolios K."/>
            <person name="Ivanova N."/>
            <person name="Mavromatis K."/>
            <person name="Mikhailova N."/>
            <person name="Chen A."/>
            <person name="Palaniappan K."/>
            <person name="Land M."/>
            <person name="Hauser L."/>
            <person name="Chang Y.J."/>
            <person name="Jeffries C.D."/>
            <person name="Brettin T."/>
            <person name="Goker M."/>
            <person name="Beck B."/>
            <person name="Bristow J."/>
            <person name="Eisen J.A."/>
            <person name="Markowitz V."/>
            <person name="Hugenholtz P."/>
            <person name="Kyrpides N.C."/>
            <person name="Klenk H.P."/>
            <person name="Chen F."/>
        </authorList>
    </citation>
    <scope>NUCLEOTIDE SEQUENCE [LARGE SCALE GENOMIC DNA]</scope>
    <source>
        <strain evidence="13">ATCC 33386 / NCTC 11300</strain>
    </source>
</reference>
<dbReference type="PANTHER" id="PTHR39191:SF1">
    <property type="entry name" value="DUF4922 DOMAIN-CONTAINING PROTEIN"/>
    <property type="match status" value="1"/>
</dbReference>
<dbReference type="GO" id="GO:0005737">
    <property type="term" value="C:cytoplasm"/>
    <property type="evidence" value="ECO:0007669"/>
    <property type="project" value="UniProtKB-SubCell"/>
</dbReference>
<evidence type="ECO:0000259" key="10">
    <source>
        <dbReference type="Pfam" id="PF01087"/>
    </source>
</evidence>